<evidence type="ECO:0000259" key="1">
    <source>
        <dbReference type="Pfam" id="PF00080"/>
    </source>
</evidence>
<sequence>LLELAVQFGPATSANHLRNLLDKEHDIKCIEVNESEERLVVDSTLPVSTLLNLIRSQGFPTLFRGTSSDADGMKACDFGSGVAVLSEGGKVCGICRLFQPSDGTLLVDASADGLFPEHQILMAIHSFGDISNDAMSCGEILTTTEGTAQLGTVQADSDGHASWLVENTTLKLWNLIGRSVVLHDLTASSRYGLYITPNSRKNRLWYHCTIRKYILQSKEGMRLFWENHVGRTCCKSRWMKCRCLHFMRVQVVFNASRSFIELNGCVDFLNKEETIQIHICQIRAGTDWGNEYFTRAVT</sequence>
<keyword evidence="3" id="KW-1185">Reference proteome</keyword>
<gene>
    <name evidence="2" type="ORF">X801_04929</name>
</gene>
<proteinExistence type="predicted"/>
<dbReference type="GO" id="GO:0046872">
    <property type="term" value="F:metal ion binding"/>
    <property type="evidence" value="ECO:0007669"/>
    <property type="project" value="InterPro"/>
</dbReference>
<dbReference type="InterPro" id="IPR001424">
    <property type="entry name" value="SOD_Cu_Zn_dom"/>
</dbReference>
<protein>
    <submittedName>
        <fullName evidence="2">Copper/zinc superoxide dismutase</fullName>
    </submittedName>
</protein>
<feature type="domain" description="Superoxide dismutase copper/zinc binding" evidence="1">
    <location>
        <begin position="93"/>
        <end position="185"/>
    </location>
</feature>
<feature type="non-terminal residue" evidence="2">
    <location>
        <position position="1"/>
    </location>
</feature>
<evidence type="ECO:0000313" key="2">
    <source>
        <dbReference type="EMBL" id="OON19206.1"/>
    </source>
</evidence>
<dbReference type="Gene3D" id="2.60.40.200">
    <property type="entry name" value="Superoxide dismutase, copper/zinc binding domain"/>
    <property type="match status" value="1"/>
</dbReference>
<evidence type="ECO:0000313" key="3">
    <source>
        <dbReference type="Proteomes" id="UP000243686"/>
    </source>
</evidence>
<dbReference type="EMBL" id="KV893517">
    <property type="protein sequence ID" value="OON19206.1"/>
    <property type="molecule type" value="Genomic_DNA"/>
</dbReference>
<dbReference type="Proteomes" id="UP000243686">
    <property type="component" value="Unassembled WGS sequence"/>
</dbReference>
<dbReference type="AlphaFoldDB" id="A0A1S8WXM3"/>
<dbReference type="SUPFAM" id="SSF49329">
    <property type="entry name" value="Cu,Zn superoxide dismutase-like"/>
    <property type="match status" value="1"/>
</dbReference>
<dbReference type="GO" id="GO:0006801">
    <property type="term" value="P:superoxide metabolic process"/>
    <property type="evidence" value="ECO:0007669"/>
    <property type="project" value="InterPro"/>
</dbReference>
<feature type="non-terminal residue" evidence="2">
    <location>
        <position position="298"/>
    </location>
</feature>
<organism evidence="2 3">
    <name type="scientific">Opisthorchis viverrini</name>
    <name type="common">Southeast Asian liver fluke</name>
    <dbReference type="NCBI Taxonomy" id="6198"/>
    <lineage>
        <taxon>Eukaryota</taxon>
        <taxon>Metazoa</taxon>
        <taxon>Spiralia</taxon>
        <taxon>Lophotrochozoa</taxon>
        <taxon>Platyhelminthes</taxon>
        <taxon>Trematoda</taxon>
        <taxon>Digenea</taxon>
        <taxon>Opisthorchiida</taxon>
        <taxon>Opisthorchiata</taxon>
        <taxon>Opisthorchiidae</taxon>
        <taxon>Opisthorchis</taxon>
    </lineage>
</organism>
<reference evidence="2 3" key="1">
    <citation type="submission" date="2015-03" db="EMBL/GenBank/DDBJ databases">
        <title>Draft genome of the nematode, Opisthorchis viverrini.</title>
        <authorList>
            <person name="Mitreva M."/>
        </authorList>
    </citation>
    <scope>NUCLEOTIDE SEQUENCE [LARGE SCALE GENOMIC DNA]</scope>
    <source>
        <strain evidence="2">Khon Kaen</strain>
    </source>
</reference>
<dbReference type="Pfam" id="PF00080">
    <property type="entry name" value="Sod_Cu"/>
    <property type="match status" value="1"/>
</dbReference>
<accession>A0A1S8WXM3</accession>
<name>A0A1S8WXM3_OPIVI</name>
<dbReference type="InterPro" id="IPR036423">
    <property type="entry name" value="SOD-like_Cu/Zn_dom_sf"/>
</dbReference>